<feature type="region of interest" description="Disordered" evidence="1">
    <location>
        <begin position="99"/>
        <end position="134"/>
    </location>
</feature>
<evidence type="ECO:0000313" key="2">
    <source>
        <dbReference type="EMBL" id="KAJ7208297.1"/>
    </source>
</evidence>
<keyword evidence="3" id="KW-1185">Reference proteome</keyword>
<proteinExistence type="predicted"/>
<evidence type="ECO:0000256" key="1">
    <source>
        <dbReference type="SAM" id="MobiDB-lite"/>
    </source>
</evidence>
<reference evidence="2" key="1">
    <citation type="submission" date="2023-03" db="EMBL/GenBank/DDBJ databases">
        <title>Massive genome expansion in bonnet fungi (Mycena s.s.) driven by repeated elements and novel gene families across ecological guilds.</title>
        <authorList>
            <consortium name="Lawrence Berkeley National Laboratory"/>
            <person name="Harder C.B."/>
            <person name="Miyauchi S."/>
            <person name="Viragh M."/>
            <person name="Kuo A."/>
            <person name="Thoen E."/>
            <person name="Andreopoulos B."/>
            <person name="Lu D."/>
            <person name="Skrede I."/>
            <person name="Drula E."/>
            <person name="Henrissat B."/>
            <person name="Morin E."/>
            <person name="Kohler A."/>
            <person name="Barry K."/>
            <person name="LaButti K."/>
            <person name="Morin E."/>
            <person name="Salamov A."/>
            <person name="Lipzen A."/>
            <person name="Mereny Z."/>
            <person name="Hegedus B."/>
            <person name="Baldrian P."/>
            <person name="Stursova M."/>
            <person name="Weitz H."/>
            <person name="Taylor A."/>
            <person name="Grigoriev I.V."/>
            <person name="Nagy L.G."/>
            <person name="Martin F."/>
            <person name="Kauserud H."/>
        </authorList>
    </citation>
    <scope>NUCLEOTIDE SEQUENCE</scope>
    <source>
        <strain evidence="2">9144</strain>
    </source>
</reference>
<comment type="caution">
    <text evidence="2">The sequence shown here is derived from an EMBL/GenBank/DDBJ whole genome shotgun (WGS) entry which is preliminary data.</text>
</comment>
<sequence length="345" mass="36907">MVGDANNARARPHACTSTSPFEIIIPARLRTRMHAPTCTRAPARTAAPACTYRRRATTVYAPAQTAAPTPARTRPHSPARTYPPPALLYDEAHDPRVGFSTHAPARTAGPPPACPQQDPHGPHAGADTSTGASARHAHAPLVRPCTSQHRSMRARAPLVRLRTHGPHDPHAGAGTSTGACARLRRPTALAHTRGPHTYQRARRDGADYGKTPLRAVARTVGPRASGTRCRIWYKAHTLGSGRGCSERRRTVAASGGVRGGSGRRACVLDVIEAGGRDFTVFLPYFAKYTLLSYQISMLLSIWCRCWLPGMIPRLAQLKIFKYEAGGSSVFGGGSVEVGSSWLAGA</sequence>
<dbReference type="EMBL" id="JARJCW010000034">
    <property type="protein sequence ID" value="KAJ7208297.1"/>
    <property type="molecule type" value="Genomic_DNA"/>
</dbReference>
<dbReference type="AlphaFoldDB" id="A0AAD6YAC7"/>
<organism evidence="2 3">
    <name type="scientific">Mycena pura</name>
    <dbReference type="NCBI Taxonomy" id="153505"/>
    <lineage>
        <taxon>Eukaryota</taxon>
        <taxon>Fungi</taxon>
        <taxon>Dikarya</taxon>
        <taxon>Basidiomycota</taxon>
        <taxon>Agaricomycotina</taxon>
        <taxon>Agaricomycetes</taxon>
        <taxon>Agaricomycetidae</taxon>
        <taxon>Agaricales</taxon>
        <taxon>Marasmiineae</taxon>
        <taxon>Mycenaceae</taxon>
        <taxon>Mycena</taxon>
    </lineage>
</organism>
<accession>A0AAD6YAC7</accession>
<dbReference type="Proteomes" id="UP001219525">
    <property type="component" value="Unassembled WGS sequence"/>
</dbReference>
<gene>
    <name evidence="2" type="ORF">GGX14DRAFT_454325</name>
</gene>
<protein>
    <submittedName>
        <fullName evidence="2">Uncharacterized protein</fullName>
    </submittedName>
</protein>
<evidence type="ECO:0000313" key="3">
    <source>
        <dbReference type="Proteomes" id="UP001219525"/>
    </source>
</evidence>
<name>A0AAD6YAC7_9AGAR</name>